<dbReference type="RefSeq" id="WP_185679589.1">
    <property type="nucleotide sequence ID" value="NZ_JACLAX010000010.1"/>
</dbReference>
<evidence type="ECO:0000313" key="4">
    <source>
        <dbReference type="Proteomes" id="UP000551327"/>
    </source>
</evidence>
<dbReference type="GO" id="GO:0006508">
    <property type="term" value="P:proteolysis"/>
    <property type="evidence" value="ECO:0007669"/>
    <property type="project" value="InterPro"/>
</dbReference>
<dbReference type="AlphaFoldDB" id="A0A7X1FZ89"/>
<comment type="caution">
    <text evidence="3">The sequence shown here is derived from an EMBL/GenBank/DDBJ whole genome shotgun (WGS) entry which is preliminary data.</text>
</comment>
<dbReference type="EMBL" id="JACLAX010000010">
    <property type="protein sequence ID" value="MBC2669723.1"/>
    <property type="molecule type" value="Genomic_DNA"/>
</dbReference>
<gene>
    <name evidence="3" type="ORF">H7F53_11270</name>
</gene>
<protein>
    <submittedName>
        <fullName evidence="3">S9 family peptidase</fullName>
    </submittedName>
</protein>
<reference evidence="3 4" key="1">
    <citation type="submission" date="2020-08" db="EMBL/GenBank/DDBJ databases">
        <title>The genome sequence of type strain Novosphingobium piscinae KCTC 42194.</title>
        <authorList>
            <person name="Liu Y."/>
        </authorList>
    </citation>
    <scope>NUCLEOTIDE SEQUENCE [LARGE SCALE GENOMIC DNA]</scope>
    <source>
        <strain evidence="3 4">KCTC 42194</strain>
    </source>
</reference>
<feature type="domain" description="Peptidase S9 prolyl oligopeptidase catalytic" evidence="2">
    <location>
        <begin position="447"/>
        <end position="653"/>
    </location>
</feature>
<dbReference type="SUPFAM" id="SSF82171">
    <property type="entry name" value="DPP6 N-terminal domain-like"/>
    <property type="match status" value="1"/>
</dbReference>
<dbReference type="Proteomes" id="UP000551327">
    <property type="component" value="Unassembled WGS sequence"/>
</dbReference>
<dbReference type="PANTHER" id="PTHR42776">
    <property type="entry name" value="SERINE PEPTIDASE S9 FAMILY MEMBER"/>
    <property type="match status" value="1"/>
</dbReference>
<keyword evidence="1" id="KW-0378">Hydrolase</keyword>
<proteinExistence type="predicted"/>
<dbReference type="InterPro" id="IPR001375">
    <property type="entry name" value="Peptidase_S9_cat"/>
</dbReference>
<dbReference type="GO" id="GO:0004252">
    <property type="term" value="F:serine-type endopeptidase activity"/>
    <property type="evidence" value="ECO:0007669"/>
    <property type="project" value="TreeGrafter"/>
</dbReference>
<sequence>MGTPAAALQVPPQTIELTDALLAQNAASPVPARIPASVFAAPADFRDIKLSPSGLRLVARVTFEGRQFVRIRRLDGSEEPWTFQIPDKMDLNYYTWAGEDRLLVSVGQIVPWDGDEARSTRLVIADLTTHKLQVIGKGFAMGLRGDDLLWTDPEGKTALVAFQPTIYDYPAVFSVDLVANRAKTVVSSMTGIWNWYADTSGVVRYGYGWIDAHNWQMVYRKDGAGRFQVVARGTDKDDQAAKFARDKSFTIAAGADEGFVYDTAAEGGHLAVYRYNFATHQRGELVYAAPGTDVGQAWTTEDGKSLFRAVYTDSRDRVKWFDPGMAELQAALDKAISGKLGDREVWIGSRNRDNTIMVVQALGSNDPGRTYIWQAASGTLTRLSTRNPALKPADLAVSRYVHYPARDGMAIPAYLTLPVGRAAKGLPLVILPHGGPYGVRDHGDYDPDVQFLANRGYVVLQPQYRGSDSYGAMFERRGEAQWGRTMQDDIDDGMDWLAKRGIIDPARVCIVGISYGGYAALWGATRNPERYRCAVSFAGISDMPRSLKYQLNSFDDKQAREAWRQKVQGDPTFDLRTISPLFNIDRLKVPVMLLHGTDDQIVQPRQSRLYAEALKAAGKPYEYYEIPDEGHGYTTTQGAQLWYDKLDAFLAKYNPAP</sequence>
<evidence type="ECO:0000256" key="1">
    <source>
        <dbReference type="ARBA" id="ARBA00022801"/>
    </source>
</evidence>
<dbReference type="PANTHER" id="PTHR42776:SF27">
    <property type="entry name" value="DIPEPTIDYL PEPTIDASE FAMILY MEMBER 6"/>
    <property type="match status" value="1"/>
</dbReference>
<name>A0A7X1FZ89_9SPHN</name>
<accession>A0A7X1FZ89</accession>
<evidence type="ECO:0000313" key="3">
    <source>
        <dbReference type="EMBL" id="MBC2669723.1"/>
    </source>
</evidence>
<organism evidence="3 4">
    <name type="scientific">Novosphingobium piscinae</name>
    <dbReference type="NCBI Taxonomy" id="1507448"/>
    <lineage>
        <taxon>Bacteria</taxon>
        <taxon>Pseudomonadati</taxon>
        <taxon>Pseudomonadota</taxon>
        <taxon>Alphaproteobacteria</taxon>
        <taxon>Sphingomonadales</taxon>
        <taxon>Sphingomonadaceae</taxon>
        <taxon>Novosphingobium</taxon>
    </lineage>
</organism>
<dbReference type="InterPro" id="IPR029058">
    <property type="entry name" value="AB_hydrolase_fold"/>
</dbReference>
<dbReference type="Pfam" id="PF00326">
    <property type="entry name" value="Peptidase_S9"/>
    <property type="match status" value="1"/>
</dbReference>
<evidence type="ECO:0000259" key="2">
    <source>
        <dbReference type="Pfam" id="PF00326"/>
    </source>
</evidence>
<dbReference type="Gene3D" id="3.40.50.1820">
    <property type="entry name" value="alpha/beta hydrolase"/>
    <property type="match status" value="1"/>
</dbReference>
<dbReference type="SUPFAM" id="SSF53474">
    <property type="entry name" value="alpha/beta-Hydrolases"/>
    <property type="match status" value="1"/>
</dbReference>
<keyword evidence="4" id="KW-1185">Reference proteome</keyword>